<dbReference type="InterPro" id="IPR012854">
    <property type="entry name" value="Cu_amine_oxidase-like_N"/>
</dbReference>
<dbReference type="EMBL" id="JACHHB010000011">
    <property type="protein sequence ID" value="MBB5174303.1"/>
    <property type="molecule type" value="Genomic_DNA"/>
</dbReference>
<dbReference type="Pfam" id="PF07833">
    <property type="entry name" value="Cu_amine_oxidN1"/>
    <property type="match status" value="1"/>
</dbReference>
<comment type="caution">
    <text evidence="4">The sequence shown here is derived from an EMBL/GenBank/DDBJ whole genome shotgun (WGS) entry which is preliminary data.</text>
</comment>
<keyword evidence="5" id="KW-1185">Reference proteome</keyword>
<feature type="coiled-coil region" evidence="1">
    <location>
        <begin position="237"/>
        <end position="264"/>
    </location>
</feature>
<reference evidence="4 5" key="1">
    <citation type="submission" date="2020-08" db="EMBL/GenBank/DDBJ databases">
        <title>Genomic Encyclopedia of Type Strains, Phase IV (KMG-IV): sequencing the most valuable type-strain genomes for metagenomic binning, comparative biology and taxonomic classification.</title>
        <authorList>
            <person name="Goeker M."/>
        </authorList>
    </citation>
    <scope>NUCLEOTIDE SEQUENCE [LARGE SCALE GENOMIC DNA]</scope>
    <source>
        <strain evidence="4 5">DSM 24696</strain>
    </source>
</reference>
<evidence type="ECO:0000259" key="3">
    <source>
        <dbReference type="Pfam" id="PF07833"/>
    </source>
</evidence>
<evidence type="ECO:0000256" key="1">
    <source>
        <dbReference type="SAM" id="Coils"/>
    </source>
</evidence>
<dbReference type="AlphaFoldDB" id="A0A840QSL6"/>
<feature type="signal peptide" evidence="2">
    <location>
        <begin position="1"/>
        <end position="18"/>
    </location>
</feature>
<dbReference type="InterPro" id="IPR036582">
    <property type="entry name" value="Mao_N_sf"/>
</dbReference>
<dbReference type="PROSITE" id="PS51257">
    <property type="entry name" value="PROKAR_LIPOPROTEIN"/>
    <property type="match status" value="1"/>
</dbReference>
<proteinExistence type="predicted"/>
<feature type="chain" id="PRO_5032862063" description="Copper amine oxidase-like N-terminal domain-containing protein" evidence="2">
    <location>
        <begin position="19"/>
        <end position="525"/>
    </location>
</feature>
<organism evidence="4 5">
    <name type="scientific">Texcoconibacillus texcoconensis</name>
    <dbReference type="NCBI Taxonomy" id="1095777"/>
    <lineage>
        <taxon>Bacteria</taxon>
        <taxon>Bacillati</taxon>
        <taxon>Bacillota</taxon>
        <taxon>Bacilli</taxon>
        <taxon>Bacillales</taxon>
        <taxon>Bacillaceae</taxon>
        <taxon>Texcoconibacillus</taxon>
    </lineage>
</organism>
<protein>
    <recommendedName>
        <fullName evidence="3">Copper amine oxidase-like N-terminal domain-containing protein</fullName>
    </recommendedName>
</protein>
<evidence type="ECO:0000313" key="4">
    <source>
        <dbReference type="EMBL" id="MBB5174303.1"/>
    </source>
</evidence>
<name>A0A840QSL6_9BACI</name>
<dbReference type="Gene3D" id="3.30.457.10">
    <property type="entry name" value="Copper amine oxidase-like, N-terminal domain"/>
    <property type="match status" value="1"/>
</dbReference>
<dbReference type="SUPFAM" id="SSF55383">
    <property type="entry name" value="Copper amine oxidase, domain N"/>
    <property type="match status" value="1"/>
</dbReference>
<dbReference type="RefSeq" id="WP_184664730.1">
    <property type="nucleotide sequence ID" value="NZ_JACHHB010000011.1"/>
</dbReference>
<accession>A0A840QSL6</accession>
<sequence>MNKKILFTIFMAVVMFLAACTSSSGLLLKESTLKQMELESFEGKSTLAVDIDTTSMNQSFEVEMDTKQVDLLNSVVDFQVGTDLLALLGLHVEPTNDGSVTLSMISKDGESIITSSEDDIGIQLSDISAEEEFGIGNEEEYVEFLTSFQDILHQLMEDYLENYDFSLNHIESHGEVLIDLPNGESMNTEHIEVELSGAEILDMLHYSLSHFLENEELQEQFFKEFSNLQLLMLDFVNMNEEISEEEIQEELQMIETELTSAIEELVITLEEFQSEHVAENEDMLNDFASVSLDTYIGVDDTETYQMEYATEFTFTEELADLILEDTNEPLPFSIGDSITLSSKDQIWNHNQDVGPIEVPDELITPDMLMELESVEDFKEIAGEDALFSQIAEQLAPLFEAGEFGFIELKVNENKAETIEGEVDTHLYIDDGQLMAPLALVSEQLGADVQWLEETRQIIVDNHNNVLEIDVQSRSDNTVKLNGEVSHDIHVEVIDGTSYVNVRNYAESMGWTVMWMDETHSAVVLP</sequence>
<dbReference type="Proteomes" id="UP000551878">
    <property type="component" value="Unassembled WGS sequence"/>
</dbReference>
<keyword evidence="2" id="KW-0732">Signal</keyword>
<gene>
    <name evidence="4" type="ORF">HNQ41_002497</name>
</gene>
<feature type="domain" description="Copper amine oxidase-like N-terminal" evidence="3">
    <location>
        <begin position="421"/>
        <end position="520"/>
    </location>
</feature>
<evidence type="ECO:0000256" key="2">
    <source>
        <dbReference type="SAM" id="SignalP"/>
    </source>
</evidence>
<evidence type="ECO:0000313" key="5">
    <source>
        <dbReference type="Proteomes" id="UP000551878"/>
    </source>
</evidence>
<keyword evidence="1" id="KW-0175">Coiled coil</keyword>